<feature type="chain" id="PRO_5044834895" description="Plastid lipid-associated protein/fibrillin conserved domain-containing protein" evidence="2">
    <location>
        <begin position="25"/>
        <end position="514"/>
    </location>
</feature>
<accession>A0ABD3Q6T0</accession>
<sequence length="514" mass="57232">MASNNRLRQFTALSLLVVPPPSVASLVAWYPWHRNVPCTPTCESHTVRPHTINTRRVSVSLCAGSDHKETDEELMENLFKGFATQSTSAIISEAGETENVPSHFIQGKAAIGMGGDAGFVYDINALKRNLVQESVKGCKHELLVLLEDGRQNLGITSKSAKDGHQRAAVSPTWRRDRDDLIEERLSALVQANPVSTTTDSNLLDGKWSFAFATNSASTILDTSHFLLSKTKRIDASAGDRKVNADTKGDSVSVRGGPWRFRAGKTENPFRSSTRQIFLENLEGDENAHIIDETRFLGGLFQSSRRYDVYGLTRTALDLDLTETESELLGLRFNSRSRDDFKGTKQGQPLEIQVIYLDTDLCICTTGSGLDGPLHVYTKSDMWVTPGAKRKLRLIAKAASWIATIQSPLRIRQRLFSVFSKKNGTSKKANPGLKSVNIGELDVDEDGATREDPAWDGPDDPFMHLSPGERMEVLRTMSLQDIYRSALERKEQNKKQKKKWGGNRGNRFKRPENSH</sequence>
<feature type="signal peptide" evidence="2">
    <location>
        <begin position="1"/>
        <end position="24"/>
    </location>
</feature>
<reference evidence="3 4" key="1">
    <citation type="submission" date="2024-10" db="EMBL/GenBank/DDBJ databases">
        <title>Updated reference genomes for cyclostephanoid diatoms.</title>
        <authorList>
            <person name="Roberts W.R."/>
            <person name="Alverson A.J."/>
        </authorList>
    </citation>
    <scope>NUCLEOTIDE SEQUENCE [LARGE SCALE GENOMIC DNA]</scope>
    <source>
        <strain evidence="3 4">AJA276-08</strain>
    </source>
</reference>
<organism evidence="3 4">
    <name type="scientific">Stephanodiscus triporus</name>
    <dbReference type="NCBI Taxonomy" id="2934178"/>
    <lineage>
        <taxon>Eukaryota</taxon>
        <taxon>Sar</taxon>
        <taxon>Stramenopiles</taxon>
        <taxon>Ochrophyta</taxon>
        <taxon>Bacillariophyta</taxon>
        <taxon>Coscinodiscophyceae</taxon>
        <taxon>Thalassiosirophycidae</taxon>
        <taxon>Stephanodiscales</taxon>
        <taxon>Stephanodiscaceae</taxon>
        <taxon>Stephanodiscus</taxon>
    </lineage>
</organism>
<dbReference type="AlphaFoldDB" id="A0ABD3Q6T0"/>
<name>A0ABD3Q6T0_9STRA</name>
<feature type="region of interest" description="Disordered" evidence="1">
    <location>
        <begin position="439"/>
        <end position="465"/>
    </location>
</feature>
<dbReference type="EMBL" id="JALLAZ020000404">
    <property type="protein sequence ID" value="KAL3795963.1"/>
    <property type="molecule type" value="Genomic_DNA"/>
</dbReference>
<evidence type="ECO:0008006" key="5">
    <source>
        <dbReference type="Google" id="ProtNLM"/>
    </source>
</evidence>
<protein>
    <recommendedName>
        <fullName evidence="5">Plastid lipid-associated protein/fibrillin conserved domain-containing protein</fullName>
    </recommendedName>
</protein>
<evidence type="ECO:0000313" key="3">
    <source>
        <dbReference type="EMBL" id="KAL3795963.1"/>
    </source>
</evidence>
<evidence type="ECO:0000256" key="2">
    <source>
        <dbReference type="SAM" id="SignalP"/>
    </source>
</evidence>
<keyword evidence="4" id="KW-1185">Reference proteome</keyword>
<feature type="region of interest" description="Disordered" evidence="1">
    <location>
        <begin position="486"/>
        <end position="514"/>
    </location>
</feature>
<evidence type="ECO:0000313" key="4">
    <source>
        <dbReference type="Proteomes" id="UP001530315"/>
    </source>
</evidence>
<keyword evidence="2" id="KW-0732">Signal</keyword>
<proteinExistence type="predicted"/>
<comment type="caution">
    <text evidence="3">The sequence shown here is derived from an EMBL/GenBank/DDBJ whole genome shotgun (WGS) entry which is preliminary data.</text>
</comment>
<dbReference type="Proteomes" id="UP001530315">
    <property type="component" value="Unassembled WGS sequence"/>
</dbReference>
<gene>
    <name evidence="3" type="ORF">ACHAW5_001538</name>
</gene>
<evidence type="ECO:0000256" key="1">
    <source>
        <dbReference type="SAM" id="MobiDB-lite"/>
    </source>
</evidence>